<evidence type="ECO:0000256" key="1">
    <source>
        <dbReference type="ARBA" id="ARBA00022679"/>
    </source>
</evidence>
<evidence type="ECO:0000313" key="2">
    <source>
        <dbReference type="EMBL" id="MPR35942.1"/>
    </source>
</evidence>
<dbReference type="EMBL" id="WHLY01000002">
    <property type="protein sequence ID" value="MPR35942.1"/>
    <property type="molecule type" value="Genomic_DNA"/>
</dbReference>
<dbReference type="RefSeq" id="WP_152763423.1">
    <property type="nucleotide sequence ID" value="NZ_WHLY01000002.1"/>
</dbReference>
<sequence length="251" mass="28477">MEKIRIFSSQEEYYDHAFATFIKSTDQKENAKVWITEFLDGIDPKHTAIDAGAGNGVLTKILARHFDKVLAVEPNEALLAELATAGENVEVIDQPIAEGTLPGTVADLVLCSHVLYYIPQSQWDGILHQLLSWTKPGGRIVVILQAEDTDCMNFFRKLRNEEFPIMHFMEEFSRTGTAQSVDVFRQTSTIRCRSEEDLELILEFLLNLTPFPNEESIPTKADLRTFLSSLQRTESGEYSMSCDQLFYTITK</sequence>
<keyword evidence="2" id="KW-0489">Methyltransferase</keyword>
<keyword evidence="3" id="KW-1185">Reference proteome</keyword>
<dbReference type="Gene3D" id="3.40.50.150">
    <property type="entry name" value="Vaccinia Virus protein VP39"/>
    <property type="match status" value="1"/>
</dbReference>
<dbReference type="Proteomes" id="UP000479293">
    <property type="component" value="Unassembled WGS sequence"/>
</dbReference>
<dbReference type="GO" id="GO:0032259">
    <property type="term" value="P:methylation"/>
    <property type="evidence" value="ECO:0007669"/>
    <property type="project" value="UniProtKB-KW"/>
</dbReference>
<gene>
    <name evidence="2" type="ORF">GBK04_21970</name>
</gene>
<dbReference type="InterPro" id="IPR029063">
    <property type="entry name" value="SAM-dependent_MTases_sf"/>
</dbReference>
<accession>A0A7C9BD03</accession>
<evidence type="ECO:0000313" key="3">
    <source>
        <dbReference type="Proteomes" id="UP000479293"/>
    </source>
</evidence>
<dbReference type="AlphaFoldDB" id="A0A7C9BD03"/>
<dbReference type="CDD" id="cd02440">
    <property type="entry name" value="AdoMet_MTases"/>
    <property type="match status" value="1"/>
</dbReference>
<keyword evidence="1 2" id="KW-0808">Transferase</keyword>
<protein>
    <submittedName>
        <fullName evidence="2">Methyltransferase domain-containing protein</fullName>
    </submittedName>
</protein>
<organism evidence="2 3">
    <name type="scientific">Salmonirosea aquatica</name>
    <dbReference type="NCBI Taxonomy" id="2654236"/>
    <lineage>
        <taxon>Bacteria</taxon>
        <taxon>Pseudomonadati</taxon>
        <taxon>Bacteroidota</taxon>
        <taxon>Cytophagia</taxon>
        <taxon>Cytophagales</taxon>
        <taxon>Spirosomataceae</taxon>
        <taxon>Salmonirosea</taxon>
    </lineage>
</organism>
<dbReference type="PANTHER" id="PTHR43861">
    <property type="entry name" value="TRANS-ACONITATE 2-METHYLTRANSFERASE-RELATED"/>
    <property type="match status" value="1"/>
</dbReference>
<dbReference type="PANTHER" id="PTHR43861:SF3">
    <property type="entry name" value="PUTATIVE (AFU_ORTHOLOGUE AFUA_2G14390)-RELATED"/>
    <property type="match status" value="1"/>
</dbReference>
<comment type="caution">
    <text evidence="2">The sequence shown here is derived from an EMBL/GenBank/DDBJ whole genome shotgun (WGS) entry which is preliminary data.</text>
</comment>
<dbReference type="Pfam" id="PF13489">
    <property type="entry name" value="Methyltransf_23"/>
    <property type="match status" value="1"/>
</dbReference>
<name>A0A7C9BD03_9BACT</name>
<proteinExistence type="predicted"/>
<reference evidence="2 3" key="1">
    <citation type="submission" date="2019-10" db="EMBL/GenBank/DDBJ databases">
        <title>Draft Genome Sequence of Cytophagaceae sp. SJW1-29.</title>
        <authorList>
            <person name="Choi A."/>
        </authorList>
    </citation>
    <scope>NUCLEOTIDE SEQUENCE [LARGE SCALE GENOMIC DNA]</scope>
    <source>
        <strain evidence="2 3">SJW1-29</strain>
    </source>
</reference>
<dbReference type="GO" id="GO:0008168">
    <property type="term" value="F:methyltransferase activity"/>
    <property type="evidence" value="ECO:0007669"/>
    <property type="project" value="UniProtKB-KW"/>
</dbReference>
<dbReference type="SUPFAM" id="SSF53335">
    <property type="entry name" value="S-adenosyl-L-methionine-dependent methyltransferases"/>
    <property type="match status" value="1"/>
</dbReference>